<comment type="subcellular location">
    <subcellularLocation>
        <location evidence="1">Membrane</location>
        <topology evidence="1">Multi-pass membrane protein</topology>
    </subcellularLocation>
</comment>
<dbReference type="PANTHER" id="PTHR22950">
    <property type="entry name" value="AMINO ACID TRANSPORTER"/>
    <property type="match status" value="1"/>
</dbReference>
<dbReference type="PANTHER" id="PTHR22950:SF479">
    <property type="entry name" value="AMINO ACID TRANSPORTER (EUROFUNG)-RELATED"/>
    <property type="match status" value="1"/>
</dbReference>
<feature type="domain" description="Amino acid transporter transmembrane" evidence="8">
    <location>
        <begin position="60"/>
        <end position="452"/>
    </location>
</feature>
<feature type="transmembrane region" description="Helical" evidence="7">
    <location>
        <begin position="392"/>
        <end position="416"/>
    </location>
</feature>
<evidence type="ECO:0000313" key="10">
    <source>
        <dbReference type="Proteomes" id="UP000756132"/>
    </source>
</evidence>
<dbReference type="Proteomes" id="UP000756132">
    <property type="component" value="Chromosome 13"/>
</dbReference>
<feature type="transmembrane region" description="Helical" evidence="7">
    <location>
        <begin position="365"/>
        <end position="386"/>
    </location>
</feature>
<feature type="compositionally biased region" description="Basic and acidic residues" evidence="6">
    <location>
        <begin position="9"/>
        <end position="30"/>
    </location>
</feature>
<accession>A0A9Q8PML6</accession>
<sequence length="479" mass="51710">MPPSQYLYDTEKTAPKDEPGFASDNDRSEDRYDLEQVDTVRRGSFVSMQQGSSYQTPGKWQTAVIFITNEVGIGILSLPAAMQTLGLIPGIIAIIGLGLVTTYTAYVLVQFYRRYPTVMNIVDCCQIIGGKPLARITAIAFTLNLALTCASACLTMSIALNSMSDHALCTIAFIALPAITSWALCLPRKFAFIAHCGIPCTVSIIAAVLIVMISLGIAERPQGALPGWEREIVLVGTPTFSQGMSACLNIAFAYAGNQGFVTVMAEMKNAARDFTPALIILQSFAIPIYTIVAAVIYALAGQGVRSPALGSAPTLPAKIAYGILFPCLLGTSLVFAHTAIKYLFVVGLRFLRADSEYAKNTTRSWTLWISIGTAFWFLSFIIANAVPVFDSILSISSAIFVAWFTFGISGVFWLFLNWDQQGKGWRRICLAGVNWGIVVVTVFVNGAGMYAAVSGLLARFEDESQGVNGPFTCADNSIF</sequence>
<evidence type="ECO:0000256" key="5">
    <source>
        <dbReference type="ARBA" id="ARBA00023136"/>
    </source>
</evidence>
<dbReference type="GO" id="GO:0015179">
    <property type="term" value="F:L-amino acid transmembrane transporter activity"/>
    <property type="evidence" value="ECO:0007669"/>
    <property type="project" value="TreeGrafter"/>
</dbReference>
<dbReference type="GO" id="GO:0016020">
    <property type="term" value="C:membrane"/>
    <property type="evidence" value="ECO:0007669"/>
    <property type="project" value="UniProtKB-SubCell"/>
</dbReference>
<dbReference type="OrthoDB" id="40134at2759"/>
<evidence type="ECO:0000313" key="9">
    <source>
        <dbReference type="EMBL" id="UJO25217.1"/>
    </source>
</evidence>
<evidence type="ECO:0000256" key="7">
    <source>
        <dbReference type="SAM" id="Phobius"/>
    </source>
</evidence>
<feature type="transmembrane region" description="Helical" evidence="7">
    <location>
        <begin position="136"/>
        <end position="160"/>
    </location>
</feature>
<feature type="transmembrane region" description="Helical" evidence="7">
    <location>
        <begin position="166"/>
        <end position="185"/>
    </location>
</feature>
<evidence type="ECO:0000256" key="3">
    <source>
        <dbReference type="ARBA" id="ARBA00022692"/>
    </source>
</evidence>
<dbReference type="FunFam" id="1.20.1740.10:FF:000039">
    <property type="entry name" value="Neutral amino acid transporter (Eurofung)"/>
    <property type="match status" value="1"/>
</dbReference>
<feature type="transmembrane region" description="Helical" evidence="7">
    <location>
        <begin position="277"/>
        <end position="299"/>
    </location>
</feature>
<organism evidence="9 10">
    <name type="scientific">Passalora fulva</name>
    <name type="common">Tomato leaf mold</name>
    <name type="synonym">Cladosporium fulvum</name>
    <dbReference type="NCBI Taxonomy" id="5499"/>
    <lineage>
        <taxon>Eukaryota</taxon>
        <taxon>Fungi</taxon>
        <taxon>Dikarya</taxon>
        <taxon>Ascomycota</taxon>
        <taxon>Pezizomycotina</taxon>
        <taxon>Dothideomycetes</taxon>
        <taxon>Dothideomycetidae</taxon>
        <taxon>Mycosphaerellales</taxon>
        <taxon>Mycosphaerellaceae</taxon>
        <taxon>Fulvia</taxon>
    </lineage>
</organism>
<feature type="transmembrane region" description="Helical" evidence="7">
    <location>
        <begin position="319"/>
        <end position="344"/>
    </location>
</feature>
<feature type="transmembrane region" description="Helical" evidence="7">
    <location>
        <begin position="87"/>
        <end position="109"/>
    </location>
</feature>
<gene>
    <name evidence="9" type="ORF">CLAFUR5_14254</name>
</gene>
<dbReference type="KEGG" id="ffu:CLAFUR5_14254"/>
<dbReference type="Pfam" id="PF01490">
    <property type="entry name" value="Aa_trans"/>
    <property type="match status" value="1"/>
</dbReference>
<dbReference type="InterPro" id="IPR013057">
    <property type="entry name" value="AA_transpt_TM"/>
</dbReference>
<reference evidence="9" key="2">
    <citation type="journal article" date="2022" name="Microb. Genom.">
        <title>A chromosome-scale genome assembly of the tomato pathogen Cladosporium fulvum reveals a compartmentalized genome architecture and the presence of a dispensable chromosome.</title>
        <authorList>
            <person name="Zaccaron A.Z."/>
            <person name="Chen L.H."/>
            <person name="Samaras A."/>
            <person name="Stergiopoulos I."/>
        </authorList>
    </citation>
    <scope>NUCLEOTIDE SEQUENCE</scope>
    <source>
        <strain evidence="9">Race5_Kim</strain>
    </source>
</reference>
<dbReference type="AlphaFoldDB" id="A0A9Q8PML6"/>
<evidence type="ECO:0000256" key="1">
    <source>
        <dbReference type="ARBA" id="ARBA00004141"/>
    </source>
</evidence>
<name>A0A9Q8PML6_PASFU</name>
<feature type="transmembrane region" description="Helical" evidence="7">
    <location>
        <begin position="428"/>
        <end position="453"/>
    </location>
</feature>
<evidence type="ECO:0000256" key="6">
    <source>
        <dbReference type="SAM" id="MobiDB-lite"/>
    </source>
</evidence>
<keyword evidence="10" id="KW-1185">Reference proteome</keyword>
<evidence type="ECO:0000259" key="8">
    <source>
        <dbReference type="Pfam" id="PF01490"/>
    </source>
</evidence>
<keyword evidence="3 7" id="KW-0812">Transmembrane</keyword>
<protein>
    <submittedName>
        <fullName evidence="9">N amino acid transport system protein</fullName>
    </submittedName>
</protein>
<keyword evidence="5 7" id="KW-0472">Membrane</keyword>
<evidence type="ECO:0000256" key="2">
    <source>
        <dbReference type="ARBA" id="ARBA00008066"/>
    </source>
</evidence>
<dbReference type="GeneID" id="71994132"/>
<reference evidence="9" key="1">
    <citation type="submission" date="2021-12" db="EMBL/GenBank/DDBJ databases">
        <authorList>
            <person name="Zaccaron A."/>
            <person name="Stergiopoulos I."/>
        </authorList>
    </citation>
    <scope>NUCLEOTIDE SEQUENCE</scope>
    <source>
        <strain evidence="9">Race5_Kim</strain>
    </source>
</reference>
<evidence type="ECO:0000256" key="4">
    <source>
        <dbReference type="ARBA" id="ARBA00022989"/>
    </source>
</evidence>
<dbReference type="RefSeq" id="XP_047769583.1">
    <property type="nucleotide sequence ID" value="XM_047913402.1"/>
</dbReference>
<keyword evidence="4 7" id="KW-1133">Transmembrane helix</keyword>
<feature type="transmembrane region" description="Helical" evidence="7">
    <location>
        <begin position="243"/>
        <end position="265"/>
    </location>
</feature>
<feature type="transmembrane region" description="Helical" evidence="7">
    <location>
        <begin position="192"/>
        <end position="218"/>
    </location>
</feature>
<comment type="similarity">
    <text evidence="2">Belongs to the amino acid/polyamine transporter 2 family.</text>
</comment>
<dbReference type="Gene3D" id="1.20.1740.10">
    <property type="entry name" value="Amino acid/polyamine transporter I"/>
    <property type="match status" value="1"/>
</dbReference>
<dbReference type="EMBL" id="CP090175">
    <property type="protein sequence ID" value="UJO25217.1"/>
    <property type="molecule type" value="Genomic_DNA"/>
</dbReference>
<feature type="region of interest" description="Disordered" evidence="6">
    <location>
        <begin position="1"/>
        <end position="30"/>
    </location>
</feature>
<proteinExistence type="inferred from homology"/>